<dbReference type="Pfam" id="PF00534">
    <property type="entry name" value="Glycos_transf_1"/>
    <property type="match status" value="1"/>
</dbReference>
<keyword evidence="1" id="KW-0808">Transferase</keyword>
<dbReference type="PANTHER" id="PTHR46401">
    <property type="entry name" value="GLYCOSYLTRANSFERASE WBBK-RELATED"/>
    <property type="match status" value="1"/>
</dbReference>
<name>A0A1F8GSH3_9BACT</name>
<protein>
    <recommendedName>
        <fullName evidence="6">Glycosyltransferase 2-like domain-containing protein</fullName>
    </recommendedName>
</protein>
<feature type="domain" description="Glycosyltransferase 2-like" evidence="3">
    <location>
        <begin position="7"/>
        <end position="179"/>
    </location>
</feature>
<reference evidence="4 5" key="1">
    <citation type="journal article" date="2016" name="Nat. Commun.">
        <title>Thousands of microbial genomes shed light on interconnected biogeochemical processes in an aquifer system.</title>
        <authorList>
            <person name="Anantharaman K."/>
            <person name="Brown C.T."/>
            <person name="Hug L.A."/>
            <person name="Sharon I."/>
            <person name="Castelle C.J."/>
            <person name="Probst A.J."/>
            <person name="Thomas B.C."/>
            <person name="Singh A."/>
            <person name="Wilkins M.J."/>
            <person name="Karaoz U."/>
            <person name="Brodie E.L."/>
            <person name="Williams K.H."/>
            <person name="Hubbard S.S."/>
            <person name="Banfield J.F."/>
        </authorList>
    </citation>
    <scope>NUCLEOTIDE SEQUENCE [LARGE SCALE GENOMIC DNA]</scope>
</reference>
<dbReference type="Gene3D" id="3.90.550.10">
    <property type="entry name" value="Spore Coat Polysaccharide Biosynthesis Protein SpsA, Chain A"/>
    <property type="match status" value="1"/>
</dbReference>
<dbReference type="Gene3D" id="3.40.50.2000">
    <property type="entry name" value="Glycogen Phosphorylase B"/>
    <property type="match status" value="1"/>
</dbReference>
<dbReference type="InterPro" id="IPR001296">
    <property type="entry name" value="Glyco_trans_1"/>
</dbReference>
<organism evidence="4 5">
    <name type="scientific">Candidatus Yanofskybacteria bacterium RIFCSPLOWO2_01_FULL_49_17</name>
    <dbReference type="NCBI Taxonomy" id="1802700"/>
    <lineage>
        <taxon>Bacteria</taxon>
        <taxon>Candidatus Yanofskyibacteriota</taxon>
    </lineage>
</organism>
<comment type="caution">
    <text evidence="4">The sequence shown here is derived from an EMBL/GenBank/DDBJ whole genome shotgun (WGS) entry which is preliminary data.</text>
</comment>
<dbReference type="GO" id="GO:0009103">
    <property type="term" value="P:lipopolysaccharide biosynthetic process"/>
    <property type="evidence" value="ECO:0007669"/>
    <property type="project" value="TreeGrafter"/>
</dbReference>
<evidence type="ECO:0000313" key="5">
    <source>
        <dbReference type="Proteomes" id="UP000178444"/>
    </source>
</evidence>
<evidence type="ECO:0000259" key="3">
    <source>
        <dbReference type="Pfam" id="PF00535"/>
    </source>
</evidence>
<dbReference type="AlphaFoldDB" id="A0A1F8GSH3"/>
<dbReference type="Proteomes" id="UP000178444">
    <property type="component" value="Unassembled WGS sequence"/>
</dbReference>
<dbReference type="GO" id="GO:0016757">
    <property type="term" value="F:glycosyltransferase activity"/>
    <property type="evidence" value="ECO:0007669"/>
    <property type="project" value="InterPro"/>
</dbReference>
<dbReference type="EMBL" id="MGKO01000008">
    <property type="protein sequence ID" value="OGN27596.1"/>
    <property type="molecule type" value="Genomic_DNA"/>
</dbReference>
<dbReference type="SUPFAM" id="SSF53756">
    <property type="entry name" value="UDP-Glycosyltransferase/glycogen phosphorylase"/>
    <property type="match status" value="1"/>
</dbReference>
<dbReference type="PANTHER" id="PTHR46401:SF2">
    <property type="entry name" value="GLYCOSYLTRANSFERASE WBBK-RELATED"/>
    <property type="match status" value="1"/>
</dbReference>
<proteinExistence type="predicted"/>
<evidence type="ECO:0008006" key="6">
    <source>
        <dbReference type="Google" id="ProtNLM"/>
    </source>
</evidence>
<dbReference type="SUPFAM" id="SSF53448">
    <property type="entry name" value="Nucleotide-diphospho-sugar transferases"/>
    <property type="match status" value="1"/>
</dbReference>
<accession>A0A1F8GSH3</accession>
<dbReference type="Pfam" id="PF00535">
    <property type="entry name" value="Glycos_transf_2"/>
    <property type="match status" value="1"/>
</dbReference>
<dbReference type="InterPro" id="IPR029044">
    <property type="entry name" value="Nucleotide-diphossugar_trans"/>
</dbReference>
<dbReference type="InterPro" id="IPR001173">
    <property type="entry name" value="Glyco_trans_2-like"/>
</dbReference>
<gene>
    <name evidence="4" type="ORF">A2941_01195</name>
</gene>
<evidence type="ECO:0000313" key="4">
    <source>
        <dbReference type="EMBL" id="OGN27596.1"/>
    </source>
</evidence>
<feature type="domain" description="Glycosyl transferase family 1" evidence="2">
    <location>
        <begin position="493"/>
        <end position="655"/>
    </location>
</feature>
<dbReference type="CDD" id="cd03809">
    <property type="entry name" value="GT4_MtfB-like"/>
    <property type="match status" value="1"/>
</dbReference>
<evidence type="ECO:0000259" key="2">
    <source>
        <dbReference type="Pfam" id="PF00534"/>
    </source>
</evidence>
<sequence>MKITVSTINFNGAEKTIKLLESLKKQGDLDFEVVIIDNDSELSDFAKLKEWLASRSLSSHLIRSKNLGFSGGANASIKKSLELGTDWVVLLNNDTWVESNFIEKLRILLASYQGIIGLPMDENKEGIAMGGHLQWLKARLSHGHRYIKDRRPGLNKKSPVRYAIGGGMVIHKSVFEKIGYFDENYFLYFEDTDYSVRAAKKEVPITFLTEPLVHHGVSASTKLLGIPALLRYHYRNALYFNHKNGPWYIKVLVWCWSGWVIGKQLTKILFGHKPTESLAVLKGVFDFYFGRMGKLPDPKVKRIGIECESIEGKNPMWGIGRIIVKLLEEIASRPELEKEYQVILYFKDKIPDMPFLNAPIFEKKTTPVPGFPNRLFPFYYYALLPMKLWFEELDLMFWPNYMLPIIAFGKSLVLLTEDVYYESHDGKLPFRYRLAYGIFGEWSAKFATRILAISESSKKNIAELYEIDERRIMVNHLGVDFSSSASKNGKWKMENGKYILYVGQAFPRRHLRETMLAFKTLAAEEEFKDLKLVVIGPDKYETPIIAGLINRTNEKLGRAAITRRDYVTDEELADYYAGARVLVYVSDHEAFGLPPLEALTYGVSSVVADNALGHELFGEYAFYAQSSDPDDIADAIRLALTDKDKIDDIKTQGRRFAERYTWKKFADRWLDTVKDLTT</sequence>
<evidence type="ECO:0000256" key="1">
    <source>
        <dbReference type="ARBA" id="ARBA00022679"/>
    </source>
</evidence>